<proteinExistence type="predicted"/>
<dbReference type="AlphaFoldDB" id="A0AAD4R7L2"/>
<name>A0AAD4R7L2_9BILA</name>
<sequence>MGESTTAAEKLKSKSGGSGHSSAKNNLRYVRLKRAILKGNIKDRQPNKSLPTVIIHEHANKARAPLRREDWAVVDRHDGLWPLVVCSSFGIQRRN</sequence>
<reference evidence="2" key="1">
    <citation type="submission" date="2022-01" db="EMBL/GenBank/DDBJ databases">
        <title>Genome Sequence Resource for Two Populations of Ditylenchus destructor, the Migratory Endoparasitic Phytonematode.</title>
        <authorList>
            <person name="Zhang H."/>
            <person name="Lin R."/>
            <person name="Xie B."/>
        </authorList>
    </citation>
    <scope>NUCLEOTIDE SEQUENCE</scope>
    <source>
        <strain evidence="2">BazhouSP</strain>
    </source>
</reference>
<protein>
    <submittedName>
        <fullName evidence="2">Uncharacterized protein</fullName>
    </submittedName>
</protein>
<accession>A0AAD4R7L2</accession>
<evidence type="ECO:0000313" key="2">
    <source>
        <dbReference type="EMBL" id="KAI1721969.1"/>
    </source>
</evidence>
<evidence type="ECO:0000313" key="3">
    <source>
        <dbReference type="Proteomes" id="UP001201812"/>
    </source>
</evidence>
<evidence type="ECO:0000256" key="1">
    <source>
        <dbReference type="SAM" id="MobiDB-lite"/>
    </source>
</evidence>
<feature type="region of interest" description="Disordered" evidence="1">
    <location>
        <begin position="1"/>
        <end position="26"/>
    </location>
</feature>
<comment type="caution">
    <text evidence="2">The sequence shown here is derived from an EMBL/GenBank/DDBJ whole genome shotgun (WGS) entry which is preliminary data.</text>
</comment>
<keyword evidence="3" id="KW-1185">Reference proteome</keyword>
<gene>
    <name evidence="2" type="ORF">DdX_04259</name>
</gene>
<organism evidence="2 3">
    <name type="scientific">Ditylenchus destructor</name>
    <dbReference type="NCBI Taxonomy" id="166010"/>
    <lineage>
        <taxon>Eukaryota</taxon>
        <taxon>Metazoa</taxon>
        <taxon>Ecdysozoa</taxon>
        <taxon>Nematoda</taxon>
        <taxon>Chromadorea</taxon>
        <taxon>Rhabditida</taxon>
        <taxon>Tylenchina</taxon>
        <taxon>Tylenchomorpha</taxon>
        <taxon>Sphaerularioidea</taxon>
        <taxon>Anguinidae</taxon>
        <taxon>Anguininae</taxon>
        <taxon>Ditylenchus</taxon>
    </lineage>
</organism>
<dbReference type="Proteomes" id="UP001201812">
    <property type="component" value="Unassembled WGS sequence"/>
</dbReference>
<dbReference type="EMBL" id="JAKKPZ010000004">
    <property type="protein sequence ID" value="KAI1721969.1"/>
    <property type="molecule type" value="Genomic_DNA"/>
</dbReference>